<protein>
    <submittedName>
        <fullName evidence="4">Thioredoxin</fullName>
    </submittedName>
</protein>
<keyword evidence="2" id="KW-0812">Transmembrane</keyword>
<dbReference type="SUPFAM" id="SSF52833">
    <property type="entry name" value="Thioredoxin-like"/>
    <property type="match status" value="1"/>
</dbReference>
<name>A0A1G9HT76_9BACL</name>
<feature type="domain" description="Thioredoxin" evidence="3">
    <location>
        <begin position="40"/>
        <end position="166"/>
    </location>
</feature>
<reference evidence="5" key="1">
    <citation type="submission" date="2016-10" db="EMBL/GenBank/DDBJ databases">
        <authorList>
            <person name="Varghese N."/>
            <person name="Submissions S."/>
        </authorList>
    </citation>
    <scope>NUCLEOTIDE SEQUENCE [LARGE SCALE GENOMIC DNA]</scope>
    <source>
        <strain evidence="5">CGMCC 1.8895</strain>
    </source>
</reference>
<sequence>MGNKIFYAIIAVIVIAFVAVFLVLNNSSSDPEQLSDSGYYPYTDKDPEELSGPTIDALDNEDYQFNQTPDEVSTAIEENDSQYVYYWSPTCSHCQEATPLLVDAFEQSGEDLIQLNILEYEEPWAEYEIEATPTLIYFEDGEEVERMTGNPGDVASYESFIAATSGE</sequence>
<feature type="transmembrane region" description="Helical" evidence="2">
    <location>
        <begin position="6"/>
        <end position="24"/>
    </location>
</feature>
<feature type="region of interest" description="Disordered" evidence="1">
    <location>
        <begin position="29"/>
        <end position="54"/>
    </location>
</feature>
<dbReference type="Proteomes" id="UP000199008">
    <property type="component" value="Unassembled WGS sequence"/>
</dbReference>
<dbReference type="InterPro" id="IPR036249">
    <property type="entry name" value="Thioredoxin-like_sf"/>
</dbReference>
<evidence type="ECO:0000256" key="2">
    <source>
        <dbReference type="SAM" id="Phobius"/>
    </source>
</evidence>
<keyword evidence="2" id="KW-0472">Membrane</keyword>
<keyword evidence="5" id="KW-1185">Reference proteome</keyword>
<dbReference type="Pfam" id="PF00085">
    <property type="entry name" value="Thioredoxin"/>
    <property type="match status" value="1"/>
</dbReference>
<proteinExistence type="predicted"/>
<dbReference type="InterPro" id="IPR013766">
    <property type="entry name" value="Thioredoxin_domain"/>
</dbReference>
<dbReference type="Gene3D" id="3.40.30.10">
    <property type="entry name" value="Glutaredoxin"/>
    <property type="match status" value="1"/>
</dbReference>
<accession>A0A1G9HT76</accession>
<dbReference type="EMBL" id="FNFY01000026">
    <property type="protein sequence ID" value="SDL16035.1"/>
    <property type="molecule type" value="Genomic_DNA"/>
</dbReference>
<evidence type="ECO:0000259" key="3">
    <source>
        <dbReference type="PROSITE" id="PS51352"/>
    </source>
</evidence>
<dbReference type="PROSITE" id="PS51352">
    <property type="entry name" value="THIOREDOXIN_2"/>
    <property type="match status" value="1"/>
</dbReference>
<evidence type="ECO:0000313" key="5">
    <source>
        <dbReference type="Proteomes" id="UP000199008"/>
    </source>
</evidence>
<dbReference type="RefSeq" id="WP_092987598.1">
    <property type="nucleotide sequence ID" value="NZ_FNFY01000026.1"/>
</dbReference>
<keyword evidence="2" id="KW-1133">Transmembrane helix</keyword>
<dbReference type="STRING" id="576118.SAMN05216216_12625"/>
<dbReference type="OrthoDB" id="32134at2"/>
<evidence type="ECO:0000313" key="4">
    <source>
        <dbReference type="EMBL" id="SDL16035.1"/>
    </source>
</evidence>
<dbReference type="AlphaFoldDB" id="A0A1G9HT76"/>
<evidence type="ECO:0000256" key="1">
    <source>
        <dbReference type="SAM" id="MobiDB-lite"/>
    </source>
</evidence>
<organism evidence="4 5">
    <name type="scientific">Lacicoccus qingdaonensis</name>
    <dbReference type="NCBI Taxonomy" id="576118"/>
    <lineage>
        <taxon>Bacteria</taxon>
        <taxon>Bacillati</taxon>
        <taxon>Bacillota</taxon>
        <taxon>Bacilli</taxon>
        <taxon>Bacillales</taxon>
        <taxon>Salinicoccaceae</taxon>
        <taxon>Lacicoccus</taxon>
    </lineage>
</organism>
<dbReference type="CDD" id="cd02947">
    <property type="entry name" value="TRX_family"/>
    <property type="match status" value="1"/>
</dbReference>
<gene>
    <name evidence="4" type="ORF">SAMN05216216_12625</name>
</gene>